<keyword evidence="1" id="KW-1133">Transmembrane helix</keyword>
<dbReference type="RefSeq" id="WP_419192544.1">
    <property type="nucleotide sequence ID" value="NZ_CP036279.1"/>
</dbReference>
<sequence>MEALILSALIIGGALSAEESGAAAVDHGKSALRKGSFPWYDAEKDAAKPLFPPKRRPPSNLPAANPGAGSILNILMYVILGIVAGLLIYLVIAALRSHSFEREEPRAKQASSQSDRIEALPTQVRKVDDYIAEAERQFAAGNLGLAIAYLFSHQLIILDRASIIRLAKGKTNRQYLHEVARHAPSLGPTMELSVGIFEESFFGHHPIDRDRFDRFWETRKETDQWLTLSS</sequence>
<accession>A0A518B5J3</accession>
<evidence type="ECO:0000259" key="2">
    <source>
        <dbReference type="Pfam" id="PF13559"/>
    </source>
</evidence>
<keyword evidence="1" id="KW-0812">Transmembrane</keyword>
<evidence type="ECO:0000313" key="3">
    <source>
        <dbReference type="EMBL" id="QDU62248.1"/>
    </source>
</evidence>
<keyword evidence="1" id="KW-0472">Membrane</keyword>
<feature type="transmembrane region" description="Helical" evidence="1">
    <location>
        <begin position="74"/>
        <end position="95"/>
    </location>
</feature>
<evidence type="ECO:0000256" key="1">
    <source>
        <dbReference type="SAM" id="Phobius"/>
    </source>
</evidence>
<dbReference type="Proteomes" id="UP000317093">
    <property type="component" value="Chromosome"/>
</dbReference>
<feature type="domain" description="Protein-glutamine gamma-glutamyltransferase-like C-terminal" evidence="2">
    <location>
        <begin position="158"/>
        <end position="217"/>
    </location>
</feature>
<keyword evidence="4" id="KW-1185">Reference proteome</keyword>
<dbReference type="AlphaFoldDB" id="A0A518B5J3"/>
<dbReference type="InterPro" id="IPR025403">
    <property type="entry name" value="TgpA-like_C"/>
</dbReference>
<gene>
    <name evidence="3" type="ORF">Pan216_31150</name>
</gene>
<protein>
    <recommendedName>
        <fullName evidence="2">Protein-glutamine gamma-glutamyltransferase-like C-terminal domain-containing protein</fullName>
    </recommendedName>
</protein>
<dbReference type="EMBL" id="CP036279">
    <property type="protein sequence ID" value="QDU62248.1"/>
    <property type="molecule type" value="Genomic_DNA"/>
</dbReference>
<name>A0A518B5J3_9BACT</name>
<dbReference type="Pfam" id="PF13559">
    <property type="entry name" value="DUF4129"/>
    <property type="match status" value="1"/>
</dbReference>
<proteinExistence type="predicted"/>
<dbReference type="KEGG" id="knv:Pan216_31150"/>
<organism evidence="3 4">
    <name type="scientific">Kolteria novifilia</name>
    <dbReference type="NCBI Taxonomy" id="2527975"/>
    <lineage>
        <taxon>Bacteria</taxon>
        <taxon>Pseudomonadati</taxon>
        <taxon>Planctomycetota</taxon>
        <taxon>Planctomycetia</taxon>
        <taxon>Kolteriales</taxon>
        <taxon>Kolteriaceae</taxon>
        <taxon>Kolteria</taxon>
    </lineage>
</organism>
<reference evidence="3 4" key="1">
    <citation type="submission" date="2019-02" db="EMBL/GenBank/DDBJ databases">
        <title>Deep-cultivation of Planctomycetes and their phenomic and genomic characterization uncovers novel biology.</title>
        <authorList>
            <person name="Wiegand S."/>
            <person name="Jogler M."/>
            <person name="Boedeker C."/>
            <person name="Pinto D."/>
            <person name="Vollmers J."/>
            <person name="Rivas-Marin E."/>
            <person name="Kohn T."/>
            <person name="Peeters S.H."/>
            <person name="Heuer A."/>
            <person name="Rast P."/>
            <person name="Oberbeckmann S."/>
            <person name="Bunk B."/>
            <person name="Jeske O."/>
            <person name="Meyerdierks A."/>
            <person name="Storesund J.E."/>
            <person name="Kallscheuer N."/>
            <person name="Luecker S."/>
            <person name="Lage O.M."/>
            <person name="Pohl T."/>
            <person name="Merkel B.J."/>
            <person name="Hornburger P."/>
            <person name="Mueller R.-W."/>
            <person name="Bruemmer F."/>
            <person name="Labrenz M."/>
            <person name="Spormann A.M."/>
            <person name="Op den Camp H."/>
            <person name="Overmann J."/>
            <person name="Amann R."/>
            <person name="Jetten M.S.M."/>
            <person name="Mascher T."/>
            <person name="Medema M.H."/>
            <person name="Devos D.P."/>
            <person name="Kaster A.-K."/>
            <person name="Ovreas L."/>
            <person name="Rohde M."/>
            <person name="Galperin M.Y."/>
            <person name="Jogler C."/>
        </authorList>
    </citation>
    <scope>NUCLEOTIDE SEQUENCE [LARGE SCALE GENOMIC DNA]</scope>
    <source>
        <strain evidence="3 4">Pan216</strain>
    </source>
</reference>
<evidence type="ECO:0000313" key="4">
    <source>
        <dbReference type="Proteomes" id="UP000317093"/>
    </source>
</evidence>